<keyword evidence="1" id="KW-0175">Coiled coil</keyword>
<protein>
    <submittedName>
        <fullName evidence="2">Uncharacterized protein</fullName>
    </submittedName>
</protein>
<name>A0A1R2CBT2_9CILI</name>
<accession>A0A1R2CBT2</accession>
<evidence type="ECO:0000256" key="1">
    <source>
        <dbReference type="SAM" id="Coils"/>
    </source>
</evidence>
<evidence type="ECO:0000313" key="3">
    <source>
        <dbReference type="Proteomes" id="UP000187209"/>
    </source>
</evidence>
<evidence type="ECO:0000313" key="2">
    <source>
        <dbReference type="EMBL" id="OMJ86435.1"/>
    </source>
</evidence>
<dbReference type="Proteomes" id="UP000187209">
    <property type="component" value="Unassembled WGS sequence"/>
</dbReference>
<comment type="caution">
    <text evidence="2">The sequence shown here is derived from an EMBL/GenBank/DDBJ whole genome shotgun (WGS) entry which is preliminary data.</text>
</comment>
<sequence>MENVEYSDERTLRENIEFAPSKLCELCKNSLKKSQVFFCKCCYSHVCGLCSVIHKPSSETFCSKCQKSISKTYENLQFTIQQLKNVNHNLTISMMESMQERHEIRNKIKEKVPESKKIISLNDTIQRLKEDFYDSFMAIMNKQREKRTLIEKLNQKQGILYDDHKKDLTICFKIKNTKIMSNYSKNTRDSKDVGITDKKTLEQENMIFEEQIKELEIEYAMFYNELNEALKYLKGQIIKEKSEKPRKILELAGVEKVEDIRENIKLLKEELQITQNEIEILAERYARKHMDDVKFMRNFEFRKCVCLVF</sequence>
<feature type="coiled-coil region" evidence="1">
    <location>
        <begin position="254"/>
        <end position="284"/>
    </location>
</feature>
<dbReference type="AlphaFoldDB" id="A0A1R2CBT2"/>
<organism evidence="2 3">
    <name type="scientific">Stentor coeruleus</name>
    <dbReference type="NCBI Taxonomy" id="5963"/>
    <lineage>
        <taxon>Eukaryota</taxon>
        <taxon>Sar</taxon>
        <taxon>Alveolata</taxon>
        <taxon>Ciliophora</taxon>
        <taxon>Postciliodesmatophora</taxon>
        <taxon>Heterotrichea</taxon>
        <taxon>Heterotrichida</taxon>
        <taxon>Stentoridae</taxon>
        <taxon>Stentor</taxon>
    </lineage>
</organism>
<reference evidence="2 3" key="1">
    <citation type="submission" date="2016-11" db="EMBL/GenBank/DDBJ databases">
        <title>The macronuclear genome of Stentor coeruleus: a giant cell with tiny introns.</title>
        <authorList>
            <person name="Slabodnick M."/>
            <person name="Ruby J.G."/>
            <person name="Reiff S.B."/>
            <person name="Swart E.C."/>
            <person name="Gosai S."/>
            <person name="Prabakaran S."/>
            <person name="Witkowska E."/>
            <person name="Larue G.E."/>
            <person name="Fisher S."/>
            <person name="Freeman R.M."/>
            <person name="Gunawardena J."/>
            <person name="Chu W."/>
            <person name="Stover N.A."/>
            <person name="Gregory B.D."/>
            <person name="Nowacki M."/>
            <person name="Derisi J."/>
            <person name="Roy S.W."/>
            <person name="Marshall W.F."/>
            <person name="Sood P."/>
        </authorList>
    </citation>
    <scope>NUCLEOTIDE SEQUENCE [LARGE SCALE GENOMIC DNA]</scope>
    <source>
        <strain evidence="2">WM001</strain>
    </source>
</reference>
<keyword evidence="3" id="KW-1185">Reference proteome</keyword>
<gene>
    <name evidence="2" type="ORF">SteCoe_12014</name>
</gene>
<dbReference type="EMBL" id="MPUH01000205">
    <property type="protein sequence ID" value="OMJ86435.1"/>
    <property type="molecule type" value="Genomic_DNA"/>
</dbReference>
<proteinExistence type="predicted"/>